<dbReference type="Proteomes" id="UP000831796">
    <property type="component" value="Chromosome"/>
</dbReference>
<dbReference type="AlphaFoldDB" id="A0A8T9Q078"/>
<reference evidence="1" key="1">
    <citation type="submission" date="2022-04" db="EMBL/GenBank/DDBJ databases">
        <title>Hymenobacter sp. isolated from the air.</title>
        <authorList>
            <person name="Won M."/>
            <person name="Lee C.-M."/>
            <person name="Woen H.-Y."/>
            <person name="Kwon S.-W."/>
        </authorList>
    </citation>
    <scope>NUCLEOTIDE SEQUENCE</scope>
    <source>
        <strain evidence="1">5116S-3</strain>
    </source>
</reference>
<dbReference type="RefSeq" id="WP_244673837.1">
    <property type="nucleotide sequence ID" value="NZ_CP095046.1"/>
</dbReference>
<proteinExistence type="predicted"/>
<name>A0A8T9Q078_9BACT</name>
<organism evidence="1 2">
    <name type="scientific">Hymenobacter cellulosilyticus</name>
    <dbReference type="NCBI Taxonomy" id="2932248"/>
    <lineage>
        <taxon>Bacteria</taxon>
        <taxon>Pseudomonadati</taxon>
        <taxon>Bacteroidota</taxon>
        <taxon>Cytophagia</taxon>
        <taxon>Cytophagales</taxon>
        <taxon>Hymenobacteraceae</taxon>
        <taxon>Hymenobacter</taxon>
    </lineage>
</organism>
<gene>
    <name evidence="1" type="ORF">MUN79_16910</name>
</gene>
<dbReference type="KEGG" id="hcu:MUN79_16910"/>
<accession>A0A8T9Q078</accession>
<evidence type="ECO:0000313" key="1">
    <source>
        <dbReference type="EMBL" id="UOQ70415.1"/>
    </source>
</evidence>
<dbReference type="EMBL" id="CP095046">
    <property type="protein sequence ID" value="UOQ70415.1"/>
    <property type="molecule type" value="Genomic_DNA"/>
</dbReference>
<sequence length="95" mass="10387">MLKKEKRVATKVCTTAVKACLSDLWQLVMEKSLGAGMAHSGQESGECYGGKLLPLKMLQKYFVSQSKQAQSVNFSNFLFVVDIEAAKKGRSGRLG</sequence>
<keyword evidence="2" id="KW-1185">Reference proteome</keyword>
<evidence type="ECO:0000313" key="2">
    <source>
        <dbReference type="Proteomes" id="UP000831796"/>
    </source>
</evidence>
<protein>
    <submittedName>
        <fullName evidence="1">Uncharacterized protein</fullName>
    </submittedName>
</protein>